<dbReference type="Gene3D" id="1.20.245.10">
    <property type="entry name" value="Lipoxygenase-1, Domain 5"/>
    <property type="match status" value="1"/>
</dbReference>
<evidence type="ECO:0000256" key="1">
    <source>
        <dbReference type="ARBA" id="ARBA00001971"/>
    </source>
</evidence>
<dbReference type="InterPro" id="IPR036396">
    <property type="entry name" value="Cyt_P450_sf"/>
</dbReference>
<reference evidence="9" key="1">
    <citation type="submission" date="2013-12" db="EMBL/GenBank/DDBJ databases">
        <title>The Genome Sequence of Aphanomyces astaci APO3.</title>
        <authorList>
            <consortium name="The Broad Institute Genomics Platform"/>
            <person name="Russ C."/>
            <person name="Tyler B."/>
            <person name="van West P."/>
            <person name="Dieguez-Uribeondo J."/>
            <person name="Young S.K."/>
            <person name="Zeng Q."/>
            <person name="Gargeya S."/>
            <person name="Fitzgerald M."/>
            <person name="Abouelleil A."/>
            <person name="Alvarado L."/>
            <person name="Chapman S.B."/>
            <person name="Gainer-Dewar J."/>
            <person name="Goldberg J."/>
            <person name="Griggs A."/>
            <person name="Gujja S."/>
            <person name="Hansen M."/>
            <person name="Howarth C."/>
            <person name="Imamovic A."/>
            <person name="Ireland A."/>
            <person name="Larimer J."/>
            <person name="McCowan C."/>
            <person name="Murphy C."/>
            <person name="Pearson M."/>
            <person name="Poon T.W."/>
            <person name="Priest M."/>
            <person name="Roberts A."/>
            <person name="Saif S."/>
            <person name="Shea T."/>
            <person name="Sykes S."/>
            <person name="Wortman J."/>
            <person name="Nusbaum C."/>
            <person name="Birren B."/>
        </authorList>
    </citation>
    <scope>NUCLEOTIDE SEQUENCE [LARGE SCALE GENOMIC DNA]</scope>
    <source>
        <strain evidence="9">APO3</strain>
    </source>
</reference>
<keyword evidence="4" id="KW-0479">Metal-binding</keyword>
<evidence type="ECO:0000256" key="3">
    <source>
        <dbReference type="ARBA" id="ARBA00022617"/>
    </source>
</evidence>
<feature type="domain" description="Lipoxygenase" evidence="8">
    <location>
        <begin position="708"/>
        <end position="849"/>
    </location>
</feature>
<dbReference type="STRING" id="112090.W4G993"/>
<dbReference type="GO" id="GO:0005506">
    <property type="term" value="F:iron ion binding"/>
    <property type="evidence" value="ECO:0007669"/>
    <property type="project" value="InterPro"/>
</dbReference>
<keyword evidence="6" id="KW-0408">Iron</keyword>
<dbReference type="Gene3D" id="1.10.630.10">
    <property type="entry name" value="Cytochrome P450"/>
    <property type="match status" value="1"/>
</dbReference>
<dbReference type="CDD" id="cd00302">
    <property type="entry name" value="cytochrome_P450"/>
    <property type="match status" value="1"/>
</dbReference>
<dbReference type="SUPFAM" id="SSF48484">
    <property type="entry name" value="Lipoxigenase"/>
    <property type="match status" value="1"/>
</dbReference>
<keyword evidence="7" id="KW-0503">Monooxygenase</keyword>
<dbReference type="GO" id="GO:0020037">
    <property type="term" value="F:heme binding"/>
    <property type="evidence" value="ECO:0007669"/>
    <property type="project" value="InterPro"/>
</dbReference>
<dbReference type="RefSeq" id="XP_009834503.1">
    <property type="nucleotide sequence ID" value="XM_009836201.1"/>
</dbReference>
<accession>W4G993</accession>
<dbReference type="Pfam" id="PF00305">
    <property type="entry name" value="Lipoxygenase"/>
    <property type="match status" value="1"/>
</dbReference>
<evidence type="ECO:0000256" key="6">
    <source>
        <dbReference type="ARBA" id="ARBA00023004"/>
    </source>
</evidence>
<dbReference type="PROSITE" id="PS51393">
    <property type="entry name" value="LIPOXYGENASE_3"/>
    <property type="match status" value="1"/>
</dbReference>
<dbReference type="EMBL" id="KI913138">
    <property type="protein sequence ID" value="ETV75861.1"/>
    <property type="molecule type" value="Genomic_DNA"/>
</dbReference>
<keyword evidence="5" id="KW-0560">Oxidoreductase</keyword>
<dbReference type="GO" id="GO:0016125">
    <property type="term" value="P:sterol metabolic process"/>
    <property type="evidence" value="ECO:0007669"/>
    <property type="project" value="TreeGrafter"/>
</dbReference>
<dbReference type="InterPro" id="IPR013819">
    <property type="entry name" value="LipOase_C"/>
</dbReference>
<dbReference type="InterPro" id="IPR036226">
    <property type="entry name" value="LipOase_C_sf"/>
</dbReference>
<evidence type="ECO:0000259" key="8">
    <source>
        <dbReference type="PROSITE" id="PS51393"/>
    </source>
</evidence>
<dbReference type="SUPFAM" id="SSF48264">
    <property type="entry name" value="Cytochrome P450"/>
    <property type="match status" value="1"/>
</dbReference>
<organism evidence="9">
    <name type="scientific">Aphanomyces astaci</name>
    <name type="common">Crayfish plague agent</name>
    <dbReference type="NCBI Taxonomy" id="112090"/>
    <lineage>
        <taxon>Eukaryota</taxon>
        <taxon>Sar</taxon>
        <taxon>Stramenopiles</taxon>
        <taxon>Oomycota</taxon>
        <taxon>Saprolegniomycetes</taxon>
        <taxon>Saprolegniales</taxon>
        <taxon>Verrucalvaceae</taxon>
        <taxon>Aphanomyces</taxon>
    </lineage>
</organism>
<gene>
    <name evidence="9" type="ORF">H257_09836</name>
</gene>
<evidence type="ECO:0000256" key="4">
    <source>
        <dbReference type="ARBA" id="ARBA00022723"/>
    </source>
</evidence>
<dbReference type="InterPro" id="IPR001128">
    <property type="entry name" value="Cyt_P450"/>
</dbReference>
<evidence type="ECO:0000256" key="2">
    <source>
        <dbReference type="ARBA" id="ARBA00010617"/>
    </source>
</evidence>
<dbReference type="AlphaFoldDB" id="W4G993"/>
<dbReference type="GO" id="GO:0016702">
    <property type="term" value="F:oxidoreductase activity, acting on single donors with incorporation of molecular oxygen, incorporation of two atoms of oxygen"/>
    <property type="evidence" value="ECO:0007669"/>
    <property type="project" value="InterPro"/>
</dbReference>
<keyword evidence="3" id="KW-0349">Heme</keyword>
<dbReference type="PANTHER" id="PTHR24286">
    <property type="entry name" value="CYTOCHROME P450 26"/>
    <property type="match status" value="1"/>
</dbReference>
<evidence type="ECO:0000313" key="9">
    <source>
        <dbReference type="EMBL" id="ETV75861.1"/>
    </source>
</evidence>
<dbReference type="OrthoDB" id="407298at2759"/>
<evidence type="ECO:0000256" key="5">
    <source>
        <dbReference type="ARBA" id="ARBA00023002"/>
    </source>
</evidence>
<evidence type="ECO:0000256" key="7">
    <source>
        <dbReference type="ARBA" id="ARBA00023033"/>
    </source>
</evidence>
<name>W4G993_APHAT</name>
<comment type="similarity">
    <text evidence="2">Belongs to the cytochrome P450 family.</text>
</comment>
<sequence>MGAAASNYVYNEATSLSTLIGFSKDPRTALLNARDHYGDIFLVESAFVSTKIAGLCGPEALKEFEAKLQDGSLVKQGAFPPSILALLGPILVTLDGDVHHAKKAALLKALSPAQLDVYKPIIRRIVQTEHSKWAAHGGAISFAVNTKILVFKVLLAVLYGVEGEFDTYRRYVDDYVTAIKQSAKVTDEHGVTCRAKFIAEIIAPAIAAAKANQTKRQQQPLNSVLDVLVATGDLTDDDDLQNEMFHFMFAGFGGVSAAATNLITAVCVFPDIRAKVLRARDDFLRQYDGRDESPWNHLDEMGYLNLFVLEVKRYFVAGPTQVYAKAARDLDLVTSTGVFRIPEGALVMAGLEATNRDPDTWPSPDSFDPTRFTQADVDGMHMTRPFSFCPHGFGSHRRCAGEQLTTVIMQSVLVSLFDFTWKMIPGQEYALQPHSVTAVPIGQLMGVNFHRRLNEDDPSTPEVETYGIVGTQDDWKFLRRPDVQELTGVNAAEYFDDSRLDLWTRLMIQLISKKQTLWNRPYATTALSVPQHQQVLDKITLIQTNIQIPIVDEDWPCQPWLEIQQTNLLRDHAPFVDDFSHLWLPAEDGERYVMSKVGHMWPRVNVHWNDRYSDRALELLVFHGLGSHLVQKLPQAHADGSYYGVLLNVMQGLEVRPGFAKYGADAFFNKHGKLVKIQRGDKTYTNTHDDWAYIKMTFRGTLMTKVTAVDHLLGVHVTAANYLVTASREKLPVRHPLRRLLKPFTFRSVSINYGAGRALFWPNGMLQRAFALTTAGMKQTWEFGLTQFEYATFPETMAKQEIDTLTLPFHQDGLDYWHIVYKFVANYVDLYYPSDDDVAMDVDVGKFWRYMGELSPAPLPDLTKSHLKDFMSQGIFLVSSMHNHLGTIAEYVSDPAFCPSAWVEGELSARPGNAVRLALIMSATGFTQPSITEDFSHIMLDDKAKALVKTFTADLYAQIKVVDARNANRVQPFQSFNPKAMEMAVSI</sequence>
<comment type="cofactor">
    <cofactor evidence="1">
        <name>heme</name>
        <dbReference type="ChEBI" id="CHEBI:30413"/>
    </cofactor>
</comment>
<dbReference type="PANTHER" id="PTHR24286:SF24">
    <property type="entry name" value="LANOSTEROL 14-ALPHA DEMETHYLASE"/>
    <property type="match status" value="1"/>
</dbReference>
<dbReference type="GO" id="GO:0016705">
    <property type="term" value="F:oxidoreductase activity, acting on paired donors, with incorporation or reduction of molecular oxygen"/>
    <property type="evidence" value="ECO:0007669"/>
    <property type="project" value="InterPro"/>
</dbReference>
<proteinExistence type="inferred from homology"/>
<protein>
    <recommendedName>
        <fullName evidence="8">Lipoxygenase domain-containing protein</fullName>
    </recommendedName>
</protein>
<dbReference type="Pfam" id="PF00067">
    <property type="entry name" value="p450"/>
    <property type="match status" value="1"/>
</dbReference>
<dbReference type="VEuPathDB" id="FungiDB:H257_09836"/>
<dbReference type="GO" id="GO:0004497">
    <property type="term" value="F:monooxygenase activity"/>
    <property type="evidence" value="ECO:0007669"/>
    <property type="project" value="UniProtKB-KW"/>
</dbReference>
<dbReference type="GeneID" id="20811832"/>